<feature type="domain" description="Phytase-like" evidence="1">
    <location>
        <begin position="70"/>
        <end position="307"/>
    </location>
</feature>
<dbReference type="AlphaFoldDB" id="A0A917DG31"/>
<organism evidence="2 3">
    <name type="scientific">Croceicoccus pelagius</name>
    <dbReference type="NCBI Taxonomy" id="1703341"/>
    <lineage>
        <taxon>Bacteria</taxon>
        <taxon>Pseudomonadati</taxon>
        <taxon>Pseudomonadota</taxon>
        <taxon>Alphaproteobacteria</taxon>
        <taxon>Sphingomonadales</taxon>
        <taxon>Erythrobacteraceae</taxon>
        <taxon>Croceicoccus</taxon>
    </lineage>
</organism>
<keyword evidence="3" id="KW-1185">Reference proteome</keyword>
<keyword evidence="2" id="KW-0449">Lipoprotein</keyword>
<comment type="caution">
    <text evidence="2">The sequence shown here is derived from an EMBL/GenBank/DDBJ whole genome shotgun (WGS) entry which is preliminary data.</text>
</comment>
<proteinExistence type="predicted"/>
<reference evidence="2 3" key="1">
    <citation type="journal article" date="2014" name="Int. J. Syst. Evol. Microbiol.">
        <title>Complete genome sequence of Corynebacterium casei LMG S-19264T (=DSM 44701T), isolated from a smear-ripened cheese.</title>
        <authorList>
            <consortium name="US DOE Joint Genome Institute (JGI-PGF)"/>
            <person name="Walter F."/>
            <person name="Albersmeier A."/>
            <person name="Kalinowski J."/>
            <person name="Ruckert C."/>
        </authorList>
    </citation>
    <scope>NUCLEOTIDE SEQUENCE [LARGE SCALE GENOMIC DNA]</scope>
    <source>
        <strain evidence="2 3">CGMCC 1.15358</strain>
    </source>
</reference>
<dbReference type="EMBL" id="BMIO01000002">
    <property type="protein sequence ID" value="GGD34836.1"/>
    <property type="molecule type" value="Genomic_DNA"/>
</dbReference>
<dbReference type="OrthoDB" id="9798693at2"/>
<sequence length="328" mass="34887">MTRIARAGGLLALLLLVWLILFVPDRTVPRGTRILFDFPVAAEPIEGAALDEAGPLKLAGAWRLTGEASEFHSLSGLALTADGRLAAVSDRGLLITMPKPGEGDTATARALVPDGSGGFAVVDSEAIVIDEGGTTWFARENQNMISRLGEVGEKPKTVRPAAMSDWSPLRGPETLARTPDGRFMVIGEGREDGRHGTFPGLMFDSDPVEAPEPWLFHVAMPDGLRPVEAAVLSDGTVLVLGRSFGLPFRFESALYAFDLADAKPASRVDARLIGRIGGPGISDNFEGMAVEEGADGALTIWVVSDSNDAQVMQSTILLKLETRKSALR</sequence>
<dbReference type="Pfam" id="PF13449">
    <property type="entry name" value="Phytase-like"/>
    <property type="match status" value="1"/>
</dbReference>
<protein>
    <submittedName>
        <fullName evidence="2">Lipoprotein</fullName>
    </submittedName>
</protein>
<evidence type="ECO:0000313" key="3">
    <source>
        <dbReference type="Proteomes" id="UP000598997"/>
    </source>
</evidence>
<evidence type="ECO:0000313" key="2">
    <source>
        <dbReference type="EMBL" id="GGD34836.1"/>
    </source>
</evidence>
<dbReference type="RefSeq" id="WP_066764370.1">
    <property type="nucleotide sequence ID" value="NZ_BMIO01000002.1"/>
</dbReference>
<dbReference type="InterPro" id="IPR027372">
    <property type="entry name" value="Phytase-like_dom"/>
</dbReference>
<dbReference type="SUPFAM" id="SSF101898">
    <property type="entry name" value="NHL repeat"/>
    <property type="match status" value="1"/>
</dbReference>
<name>A0A917DG31_9SPHN</name>
<evidence type="ECO:0000259" key="1">
    <source>
        <dbReference type="Pfam" id="PF13449"/>
    </source>
</evidence>
<gene>
    <name evidence="2" type="ORF">GCM10010989_06250</name>
</gene>
<dbReference type="Proteomes" id="UP000598997">
    <property type="component" value="Unassembled WGS sequence"/>
</dbReference>
<accession>A0A917DG31</accession>